<dbReference type="PRINTS" id="PR00390">
    <property type="entry name" value="PHPHLIPASEC"/>
</dbReference>
<dbReference type="InterPro" id="IPR018247">
    <property type="entry name" value="EF_Hand_1_Ca_BS"/>
</dbReference>
<dbReference type="PROSITE" id="PS50008">
    <property type="entry name" value="PIPLC_Y_DOMAIN"/>
    <property type="match status" value="1"/>
</dbReference>
<dbReference type="Pfam" id="PF00387">
    <property type="entry name" value="PI-PLC-Y"/>
    <property type="match status" value="1"/>
</dbReference>
<dbReference type="SMART" id="SM00148">
    <property type="entry name" value="PLCXc"/>
    <property type="match status" value="1"/>
</dbReference>
<keyword evidence="8 11" id="KW-0443">Lipid metabolism</keyword>
<feature type="compositionally biased region" description="Low complexity" evidence="12">
    <location>
        <begin position="1"/>
        <end position="24"/>
    </location>
</feature>
<dbReference type="InterPro" id="IPR001192">
    <property type="entry name" value="PI-PLC_fam"/>
</dbReference>
<dbReference type="InterPro" id="IPR035892">
    <property type="entry name" value="C2_domain_sf"/>
</dbReference>
<evidence type="ECO:0000259" key="13">
    <source>
        <dbReference type="PROSITE" id="PS50004"/>
    </source>
</evidence>
<dbReference type="RefSeq" id="XP_031423780.1">
    <property type="nucleotide sequence ID" value="XM_031567920.1"/>
</dbReference>
<dbReference type="CDD" id="cd13364">
    <property type="entry name" value="PH_PLC_eta"/>
    <property type="match status" value="1"/>
</dbReference>
<evidence type="ECO:0000256" key="2">
    <source>
        <dbReference type="ARBA" id="ARBA00004496"/>
    </source>
</evidence>
<keyword evidence="5" id="KW-0479">Metal-binding</keyword>
<keyword evidence="16" id="KW-1185">Reference proteome</keyword>
<evidence type="ECO:0000313" key="16">
    <source>
        <dbReference type="Proteomes" id="UP000515152"/>
    </source>
</evidence>
<reference evidence="17" key="1">
    <citation type="submission" date="2025-08" db="UniProtKB">
        <authorList>
            <consortium name="RefSeq"/>
        </authorList>
    </citation>
    <scope>IDENTIFICATION</scope>
</reference>
<evidence type="ECO:0000256" key="9">
    <source>
        <dbReference type="ARBA" id="ARBA00023224"/>
    </source>
</evidence>
<dbReference type="GO" id="GO:0051209">
    <property type="term" value="P:release of sequestered calcium ion into cytosol"/>
    <property type="evidence" value="ECO:0007669"/>
    <property type="project" value="TreeGrafter"/>
</dbReference>
<protein>
    <recommendedName>
        <fullName evidence="3 11">Phosphoinositide phospholipase C</fullName>
        <ecNumber evidence="3 11">3.1.4.11</ecNumber>
    </recommendedName>
</protein>
<feature type="compositionally biased region" description="Basic residues" evidence="12">
    <location>
        <begin position="581"/>
        <end position="591"/>
    </location>
</feature>
<dbReference type="InterPro" id="IPR000909">
    <property type="entry name" value="PLipase_C_PInositol-sp_X_dom"/>
</dbReference>
<dbReference type="PROSITE" id="PS50222">
    <property type="entry name" value="EF_HAND_2"/>
    <property type="match status" value="2"/>
</dbReference>
<evidence type="ECO:0000256" key="6">
    <source>
        <dbReference type="ARBA" id="ARBA00022837"/>
    </source>
</evidence>
<dbReference type="GO" id="GO:0005737">
    <property type="term" value="C:cytoplasm"/>
    <property type="evidence" value="ECO:0007669"/>
    <property type="project" value="UniProtKB-SubCell"/>
</dbReference>
<dbReference type="FunFam" id="2.30.29.30:FF:000025">
    <property type="entry name" value="Phosphoinositide phospholipase C"/>
    <property type="match status" value="1"/>
</dbReference>
<evidence type="ECO:0000256" key="10">
    <source>
        <dbReference type="ARBA" id="ARBA00023674"/>
    </source>
</evidence>
<dbReference type="OrthoDB" id="269822at2759"/>
<dbReference type="InterPro" id="IPR002048">
    <property type="entry name" value="EF_hand_dom"/>
</dbReference>
<feature type="compositionally biased region" description="Basic and acidic residues" evidence="12">
    <location>
        <begin position="1175"/>
        <end position="1188"/>
    </location>
</feature>
<dbReference type="InterPro" id="IPR017946">
    <property type="entry name" value="PLC-like_Pdiesterase_TIM-brl"/>
</dbReference>
<gene>
    <name evidence="17" type="primary">plch2b</name>
</gene>
<dbReference type="FunFam" id="1.10.238.10:FF:000036">
    <property type="entry name" value="Phosphoinositide phospholipase C"/>
    <property type="match status" value="1"/>
</dbReference>
<sequence length="1508" mass="169442">MTSAPRSSSPAMAPRSSSPLLSPAQVRRGSTSSSGKQISPSASSYRTVSPGLMTSPKLWQKRSISRLAEEFFWIGGSVVATPKWRLGQFVERCMCSMQEGSQMLKLRGKSKTLTRCFYLDKHRTCVRWKPSRKREKAKITIDSIQEVCEGKQTELFQCVAHGHFDPNCCFSVYHGDHMDCLDLVASSAEEARTWITGLKYLLAGISDEDSLAKRQRTRDQWLCQTFTEADKNGDGNLSIGEVLQLLHKLNVNLPREKVKEMFQEADTDENEGSLAFEEFCAFYKMMSTRRDLYILMLSYSHQREYMDLRDLQRFLEAEQKMTNVTKEQCQEIITLFEPNPQNVADMVLGIDGLTNYMRSPAGDIFNPEHHVVNQDMTQPLCNYFISSSHNTYLTGDQFLSQSRVDMYAYVLQTGCRCVEVDCWDGPDGDPIVHHGYTLTSKILFKDIVETINKYAFVKSQYPVILSIENHCTVAQQKKMAEYLMEVLKDKLDLSSINANETTKRLPGPDMLKGKILVKGKKLPANISPDAEDGDVSDDSSGEEEEEEEEEPQMNGQGVNATGAPQESKASRFLRRSFMGSFKRKKKKRKKKPILEDSDTDPEQSKPSSRKQEVNYGRKRKTMRLSRPLSDLVKYTKSVRVHDIETQAYMCSWQVSSLNESITNQIVQLKPGQLVRFNQRQLLRVYPSNYRVDSSNFNPQPYWNTGCHMVALNYQTEDRSLQLNRAKFAANGNCGYILKPKCMCKGAFNPLVEDPLPGRKKKQLMLKIISGQQLPKPKDSMLGDRGEIIDPFVEVEIIGLPVDCQKAQTRVVDDNGFNPMWEETLLFTLTMPLIALVRFAVWDHDPIGQNFIGQRTIAFNSMLPGYRHVYLEGVEEASIFVHIAVSDISCKTKSNAMKKLLQKASNAPGKGMAKGKKVSSEWSLTKPYSDDDVTSLGSRGPPLTRGPQSEPPRRAQRVYFQDPIERLRGPRSRMSSEASSTDVTYGYINWASEDSKDTLDPEVQTPPVRGRWPISKQESTSSERSEGSPQVIVESSVLELKEPPPKPSRDPALLQSSEPQTDIKLEGMVPLIPSYRQYKRTLLVPHILEPPPRFRRQLAVSDQMDQTSQANPENTISEPSQPNLETRVVKLFDQPSESKTEIRPLQPIDELSELNPETRTLEPAGQPEARHLQSIDELSELKPETRALETGDQCPEIRALDPGDQPPETRALETVDQPPETRALETVGQPSAPEPETRALETVDQLLEPKAVEQIDQKPPKPNPEARTLELLEPEAVPAEPKDHQPPETSQDRMLGPLGLARENQSSREEPAVLAPPLELKPAVVPVAPLRQVSYSDQSTQTDPIHTPAVELYNSPELLLRNRLHLPPIPASPVPVRKNPPVGLHPTSNPPFMRSKSVPRQPAQTPSAPRRPSRPTLEWQYSLPEQRGSSRSPGTPGSGLNSAALVVGDDSSSGSSLDSLELSSLPSRVPAGQQREVGTLQREMNALFEEKMREIRCKSPVFFRDDADE</sequence>
<dbReference type="InterPro" id="IPR015359">
    <property type="entry name" value="PLC_EF-hand-like"/>
</dbReference>
<keyword evidence="4" id="KW-0963">Cytoplasm</keyword>
<feature type="compositionally biased region" description="Low complexity" evidence="12">
    <location>
        <begin position="1448"/>
        <end position="1466"/>
    </location>
</feature>
<dbReference type="SUPFAM" id="SSF51695">
    <property type="entry name" value="PLC-like phosphodiesterases"/>
    <property type="match status" value="1"/>
</dbReference>
<dbReference type="InterPro" id="IPR011993">
    <property type="entry name" value="PH-like_dom_sf"/>
</dbReference>
<dbReference type="FunFam" id="3.20.20.190:FF:000002">
    <property type="entry name" value="Phosphoinositide phospholipase C"/>
    <property type="match status" value="1"/>
</dbReference>
<dbReference type="Pfam" id="PF16457">
    <property type="entry name" value="PH_12"/>
    <property type="match status" value="1"/>
</dbReference>
<keyword evidence="11" id="KW-0378">Hydrolase</keyword>
<dbReference type="PROSITE" id="PS50004">
    <property type="entry name" value="C2"/>
    <property type="match status" value="1"/>
</dbReference>
<dbReference type="Gene3D" id="1.10.238.10">
    <property type="entry name" value="EF-hand"/>
    <property type="match status" value="2"/>
</dbReference>
<feature type="compositionally biased region" description="Low complexity" evidence="12">
    <location>
        <begin position="1268"/>
        <end position="1278"/>
    </location>
</feature>
<dbReference type="PANTHER" id="PTHR10336">
    <property type="entry name" value="PHOSPHOINOSITIDE-SPECIFIC PHOSPHOLIPASE C FAMILY PROTEIN"/>
    <property type="match status" value="1"/>
</dbReference>
<dbReference type="SMART" id="SM00054">
    <property type="entry name" value="EFh"/>
    <property type="match status" value="2"/>
</dbReference>
<evidence type="ECO:0000259" key="14">
    <source>
        <dbReference type="PROSITE" id="PS50008"/>
    </source>
</evidence>
<feature type="domain" description="EF-hand" evidence="15">
    <location>
        <begin position="253"/>
        <end position="289"/>
    </location>
</feature>
<feature type="region of interest" description="Disordered" evidence="12">
    <location>
        <begin position="923"/>
        <end position="979"/>
    </location>
</feature>
<feature type="compositionally biased region" description="Polar residues" evidence="12">
    <location>
        <begin position="553"/>
        <end position="564"/>
    </location>
</feature>
<dbReference type="SMART" id="SM00149">
    <property type="entry name" value="PLCYc"/>
    <property type="match status" value="1"/>
</dbReference>
<keyword evidence="9" id="KW-0807">Transducer</keyword>
<dbReference type="PROSITE" id="PS00018">
    <property type="entry name" value="EF_HAND_1"/>
    <property type="match status" value="1"/>
</dbReference>
<dbReference type="Gene3D" id="2.60.40.150">
    <property type="entry name" value="C2 domain"/>
    <property type="match status" value="1"/>
</dbReference>
<dbReference type="FunFam" id="2.60.40.150:FF:000018">
    <property type="entry name" value="Phosphoinositide phospholipase C"/>
    <property type="match status" value="1"/>
</dbReference>
<evidence type="ECO:0000256" key="5">
    <source>
        <dbReference type="ARBA" id="ARBA00022723"/>
    </source>
</evidence>
<dbReference type="SMART" id="SM00233">
    <property type="entry name" value="PH"/>
    <property type="match status" value="1"/>
</dbReference>
<dbReference type="InterPro" id="IPR011992">
    <property type="entry name" value="EF-hand-dom_pair"/>
</dbReference>
<organism evidence="16 17">
    <name type="scientific">Clupea harengus</name>
    <name type="common">Atlantic herring</name>
    <dbReference type="NCBI Taxonomy" id="7950"/>
    <lineage>
        <taxon>Eukaryota</taxon>
        <taxon>Metazoa</taxon>
        <taxon>Chordata</taxon>
        <taxon>Craniata</taxon>
        <taxon>Vertebrata</taxon>
        <taxon>Euteleostomi</taxon>
        <taxon>Actinopterygii</taxon>
        <taxon>Neopterygii</taxon>
        <taxon>Teleostei</taxon>
        <taxon>Clupei</taxon>
        <taxon>Clupeiformes</taxon>
        <taxon>Clupeoidei</taxon>
        <taxon>Clupeidae</taxon>
        <taxon>Clupea</taxon>
    </lineage>
</organism>
<dbReference type="InterPro" id="IPR001849">
    <property type="entry name" value="PH_domain"/>
</dbReference>
<dbReference type="SUPFAM" id="SSF50729">
    <property type="entry name" value="PH domain-like"/>
    <property type="match status" value="1"/>
</dbReference>
<dbReference type="GO" id="GO:0046488">
    <property type="term" value="P:phosphatidylinositol metabolic process"/>
    <property type="evidence" value="ECO:0007669"/>
    <property type="project" value="TreeGrafter"/>
</dbReference>
<evidence type="ECO:0000256" key="11">
    <source>
        <dbReference type="RuleBase" id="RU361133"/>
    </source>
</evidence>
<dbReference type="EC" id="3.1.4.11" evidence="3 11"/>
<dbReference type="GeneID" id="105901841"/>
<name>A0A6P8FJN7_CLUHA</name>
<dbReference type="KEGG" id="char:105901841"/>
<proteinExistence type="predicted"/>
<dbReference type="Proteomes" id="UP000515152">
    <property type="component" value="Chromosome 5"/>
</dbReference>
<dbReference type="GO" id="GO:0048015">
    <property type="term" value="P:phosphatidylinositol-mediated signaling"/>
    <property type="evidence" value="ECO:0007669"/>
    <property type="project" value="TreeGrafter"/>
</dbReference>
<dbReference type="SUPFAM" id="SSF47473">
    <property type="entry name" value="EF-hand"/>
    <property type="match status" value="1"/>
</dbReference>
<dbReference type="PANTHER" id="PTHR10336:SF146">
    <property type="entry name" value="PHOSPHOINOSITIDE PHOSPHOLIPASE C"/>
    <property type="match status" value="1"/>
</dbReference>
<dbReference type="GO" id="GO:0005509">
    <property type="term" value="F:calcium ion binding"/>
    <property type="evidence" value="ECO:0007669"/>
    <property type="project" value="InterPro"/>
</dbReference>
<dbReference type="CTD" id="560919"/>
<evidence type="ECO:0000256" key="7">
    <source>
        <dbReference type="ARBA" id="ARBA00022963"/>
    </source>
</evidence>
<comment type="catalytic activity">
    <reaction evidence="10">
        <text>a 1,2-diacyl-sn-glycero-3-phospho-(1D-myo-inositol-4,5-bisphosphate) + H2O = 1D-myo-inositol 1,4,5-trisphosphate + a 1,2-diacyl-sn-glycerol + H(+)</text>
        <dbReference type="Rhea" id="RHEA:33179"/>
        <dbReference type="ChEBI" id="CHEBI:15377"/>
        <dbReference type="ChEBI" id="CHEBI:15378"/>
        <dbReference type="ChEBI" id="CHEBI:17815"/>
        <dbReference type="ChEBI" id="CHEBI:58456"/>
        <dbReference type="ChEBI" id="CHEBI:203600"/>
        <dbReference type="EC" id="3.1.4.11"/>
    </reaction>
    <physiologicalReaction direction="left-to-right" evidence="10">
        <dbReference type="Rhea" id="RHEA:33180"/>
    </physiologicalReaction>
</comment>
<dbReference type="SMART" id="SM00239">
    <property type="entry name" value="C2"/>
    <property type="match status" value="1"/>
</dbReference>
<dbReference type="FunFam" id="1.10.238.10:FF:000005">
    <property type="entry name" value="Phosphoinositide phospholipase C"/>
    <property type="match status" value="1"/>
</dbReference>
<dbReference type="Gene3D" id="3.20.20.190">
    <property type="entry name" value="Phosphatidylinositol (PI) phosphodiesterase"/>
    <property type="match status" value="1"/>
</dbReference>
<dbReference type="PROSITE" id="PS50007">
    <property type="entry name" value="PIPLC_X_DOMAIN"/>
    <property type="match status" value="1"/>
</dbReference>
<feature type="compositionally biased region" description="Polar residues" evidence="12">
    <location>
        <begin position="1102"/>
        <end position="1123"/>
    </location>
</feature>
<feature type="compositionally biased region" description="Low complexity" evidence="12">
    <location>
        <begin position="1398"/>
        <end position="1415"/>
    </location>
</feature>
<comment type="cofactor">
    <cofactor evidence="1">
        <name>Ca(2+)</name>
        <dbReference type="ChEBI" id="CHEBI:29108"/>
    </cofactor>
</comment>
<dbReference type="InterPro" id="IPR001711">
    <property type="entry name" value="PLipase_C_Pinositol-sp_Y"/>
</dbReference>
<feature type="compositionally biased region" description="Low complexity" evidence="12">
    <location>
        <begin position="1426"/>
        <end position="1438"/>
    </location>
</feature>
<dbReference type="SUPFAM" id="SSF49562">
    <property type="entry name" value="C2 domain (Calcium/lipid-binding domain, CaLB)"/>
    <property type="match status" value="1"/>
</dbReference>
<feature type="region of interest" description="Disordered" evidence="12">
    <location>
        <begin position="1"/>
        <end position="48"/>
    </location>
</feature>
<dbReference type="Gene3D" id="2.30.29.30">
    <property type="entry name" value="Pleckstrin-homology domain (PH domain)/Phosphotyrosine-binding domain (PTB)"/>
    <property type="match status" value="1"/>
</dbReference>
<evidence type="ECO:0000256" key="1">
    <source>
        <dbReference type="ARBA" id="ARBA00001913"/>
    </source>
</evidence>
<dbReference type="GO" id="GO:0016042">
    <property type="term" value="P:lipid catabolic process"/>
    <property type="evidence" value="ECO:0007669"/>
    <property type="project" value="UniProtKB-KW"/>
</dbReference>
<feature type="region of interest" description="Disordered" evidence="12">
    <location>
        <begin position="1099"/>
        <end position="1154"/>
    </location>
</feature>
<evidence type="ECO:0000313" key="17">
    <source>
        <dbReference type="RefSeq" id="XP_031423780.1"/>
    </source>
</evidence>
<keyword evidence="6" id="KW-0106">Calcium</keyword>
<evidence type="ECO:0000256" key="4">
    <source>
        <dbReference type="ARBA" id="ARBA00022490"/>
    </source>
</evidence>
<comment type="subcellular location">
    <subcellularLocation>
        <location evidence="2">Cytoplasm</location>
    </subcellularLocation>
</comment>
<evidence type="ECO:0000259" key="15">
    <source>
        <dbReference type="PROSITE" id="PS50222"/>
    </source>
</evidence>
<feature type="compositionally biased region" description="Basic and acidic residues" evidence="12">
    <location>
        <begin position="1038"/>
        <end position="1048"/>
    </location>
</feature>
<feature type="region of interest" description="Disordered" evidence="12">
    <location>
        <begin position="995"/>
        <end position="1060"/>
    </location>
</feature>
<evidence type="ECO:0000256" key="12">
    <source>
        <dbReference type="SAM" id="MobiDB-lite"/>
    </source>
</evidence>
<dbReference type="CDD" id="cd00275">
    <property type="entry name" value="C2_PLC_like"/>
    <property type="match status" value="1"/>
</dbReference>
<feature type="domain" description="EF-hand" evidence="15">
    <location>
        <begin position="217"/>
        <end position="252"/>
    </location>
</feature>
<keyword evidence="7 11" id="KW-0442">Lipid degradation</keyword>
<feature type="domain" description="PI-PLC Y-box" evidence="14">
    <location>
        <begin position="628"/>
        <end position="742"/>
    </location>
</feature>
<dbReference type="Pfam" id="PF00388">
    <property type="entry name" value="PI-PLC-X"/>
    <property type="match status" value="1"/>
</dbReference>
<dbReference type="InterPro" id="IPR000008">
    <property type="entry name" value="C2_dom"/>
</dbReference>
<feature type="compositionally biased region" description="Acidic residues" evidence="12">
    <location>
        <begin position="529"/>
        <end position="551"/>
    </location>
</feature>
<dbReference type="Pfam" id="PF00168">
    <property type="entry name" value="C2"/>
    <property type="match status" value="1"/>
</dbReference>
<evidence type="ECO:0000256" key="3">
    <source>
        <dbReference type="ARBA" id="ARBA00012368"/>
    </source>
</evidence>
<feature type="region of interest" description="Disordered" evidence="12">
    <location>
        <begin position="1365"/>
        <end position="1479"/>
    </location>
</feature>
<feature type="region of interest" description="Disordered" evidence="12">
    <location>
        <begin position="1175"/>
        <end position="1314"/>
    </location>
</feature>
<dbReference type="GO" id="GO:0004435">
    <property type="term" value="F:phosphatidylinositol-4,5-bisphosphate phospholipase C activity"/>
    <property type="evidence" value="ECO:0007669"/>
    <property type="project" value="UniProtKB-EC"/>
</dbReference>
<dbReference type="Pfam" id="PF09279">
    <property type="entry name" value="EF-hand_like"/>
    <property type="match status" value="1"/>
</dbReference>
<feature type="compositionally biased region" description="Basic and acidic residues" evidence="12">
    <location>
        <begin position="1249"/>
        <end position="1258"/>
    </location>
</feature>
<accession>A0A6P8FJN7</accession>
<feature type="compositionally biased region" description="Polar residues" evidence="12">
    <location>
        <begin position="28"/>
        <end position="47"/>
    </location>
</feature>
<evidence type="ECO:0000256" key="8">
    <source>
        <dbReference type="ARBA" id="ARBA00023098"/>
    </source>
</evidence>
<feature type="region of interest" description="Disordered" evidence="12">
    <location>
        <begin position="522"/>
        <end position="621"/>
    </location>
</feature>
<feature type="domain" description="C2" evidence="13">
    <location>
        <begin position="743"/>
        <end position="872"/>
    </location>
</feature>